<gene>
    <name evidence="5 7" type="primary">eutC</name>
    <name evidence="7" type="ORF">PSQ39_15520</name>
</gene>
<dbReference type="PANTHER" id="PTHR39330:SF1">
    <property type="entry name" value="ETHANOLAMINE AMMONIA-LYASE SMALL SUBUNIT"/>
    <property type="match status" value="1"/>
</dbReference>
<comment type="function">
    <text evidence="5">Catalyzes the deamination of various vicinal amino-alcohols to oxo compounds. Allows this organism to utilize ethanolamine as the sole source of nitrogen and carbon in the presence of external vitamin B12.</text>
</comment>
<evidence type="ECO:0000313" key="7">
    <source>
        <dbReference type="EMBL" id="MDD0816046.1"/>
    </source>
</evidence>
<feature type="compositionally biased region" description="Basic and acidic residues" evidence="6">
    <location>
        <begin position="9"/>
        <end position="20"/>
    </location>
</feature>
<evidence type="ECO:0000256" key="1">
    <source>
        <dbReference type="ARBA" id="ARBA00022628"/>
    </source>
</evidence>
<dbReference type="Proteomes" id="UP001528672">
    <property type="component" value="Unassembled WGS sequence"/>
</dbReference>
<dbReference type="InterPro" id="IPR042255">
    <property type="entry name" value="EutC_N"/>
</dbReference>
<name>A0ABT5MLK1_9BURK</name>
<feature type="region of interest" description="Disordered" evidence="6">
    <location>
        <begin position="1"/>
        <end position="30"/>
    </location>
</feature>
<protein>
    <recommendedName>
        <fullName evidence="5">Ethanolamine ammonia-lyase small subunit</fullName>
        <shortName evidence="5">EAL small subunit</shortName>
        <ecNumber evidence="5">4.3.1.7</ecNumber>
    </recommendedName>
</protein>
<keyword evidence="4 5" id="KW-1283">Bacterial microcompartment</keyword>
<comment type="subunit">
    <text evidence="5">The basic unit is a heterodimer which dimerizes to form tetramers. The heterotetramers trimerize; 6 large subunits form a core ring with 6 small subunits projecting outwards.</text>
</comment>
<organism evidence="7 8">
    <name type="scientific">Curvibacter microcysteis</name>
    <dbReference type="NCBI Taxonomy" id="3026419"/>
    <lineage>
        <taxon>Bacteria</taxon>
        <taxon>Pseudomonadati</taxon>
        <taxon>Pseudomonadota</taxon>
        <taxon>Betaproteobacteria</taxon>
        <taxon>Burkholderiales</taxon>
        <taxon>Comamonadaceae</taxon>
        <taxon>Curvibacter</taxon>
    </lineage>
</organism>
<feature type="binding site" evidence="5">
    <location>
        <position position="181"/>
    </location>
    <ligand>
        <name>adenosylcob(III)alamin</name>
        <dbReference type="ChEBI" id="CHEBI:18408"/>
    </ligand>
</feature>
<dbReference type="Pfam" id="PF05985">
    <property type="entry name" value="EutC"/>
    <property type="match status" value="1"/>
</dbReference>
<dbReference type="NCBIfam" id="NF003971">
    <property type="entry name" value="PRK05465.1"/>
    <property type="match status" value="1"/>
</dbReference>
<comment type="pathway">
    <text evidence="5">Amine and polyamine degradation; ethanolamine degradation.</text>
</comment>
<dbReference type="Gene3D" id="3.40.50.11240">
    <property type="entry name" value="Ethanolamine ammonia-lyase light chain (EutC)"/>
    <property type="match status" value="1"/>
</dbReference>
<dbReference type="EC" id="4.3.1.7" evidence="5"/>
<evidence type="ECO:0000313" key="8">
    <source>
        <dbReference type="Proteomes" id="UP001528672"/>
    </source>
</evidence>
<dbReference type="InterPro" id="IPR042251">
    <property type="entry name" value="EutC_C"/>
</dbReference>
<reference evidence="7 8" key="1">
    <citation type="submission" date="2023-02" db="EMBL/GenBank/DDBJ databases">
        <title>Bacterial whole genome sequence for Curvibacter sp. HBC28.</title>
        <authorList>
            <person name="Le V."/>
            <person name="Ko S.-R."/>
            <person name="Ahn C.-Y."/>
            <person name="Oh H.-M."/>
        </authorList>
    </citation>
    <scope>NUCLEOTIDE SEQUENCE [LARGE SCALE GENOMIC DNA]</scope>
    <source>
        <strain evidence="7 8">HBC28</strain>
    </source>
</reference>
<comment type="subcellular location">
    <subcellularLocation>
        <location evidence="5">Bacterial microcompartment</location>
    </subcellularLocation>
</comment>
<dbReference type="EMBL" id="JAQSIO010000006">
    <property type="protein sequence ID" value="MDD0816046.1"/>
    <property type="molecule type" value="Genomic_DNA"/>
</dbReference>
<keyword evidence="8" id="KW-1185">Reference proteome</keyword>
<dbReference type="HAMAP" id="MF_00601">
    <property type="entry name" value="EutC"/>
    <property type="match status" value="1"/>
</dbReference>
<evidence type="ECO:0000256" key="2">
    <source>
        <dbReference type="ARBA" id="ARBA00023239"/>
    </source>
</evidence>
<sequence>MRAPPPRSPEARPDAPERYPGEASESPVTAMPWQDWRRATSARIALGRAGVAIPTDEALRFGWAHAMARDAIHTPLDLAALEAELHAAGHATLRAHSRASDRTTYLRRPDLGRQLDPAAAESLRAWAAQAGPAPDLCVVVGDGLSSLAVQRHTAPLLAALQPRLAPGTRLAPLVLVQQARVAVADEVGELLGARQCVILIGERPGLSSPDSLGLYLTHGPRRGRHDAERNCISNVRPEGLSYEQAAFKLAWLMQRALQLGQTGVALKDESDADAALDADAVRPALPPQSTDWSDSPLP</sequence>
<dbReference type="RefSeq" id="WP_273927744.1">
    <property type="nucleotide sequence ID" value="NZ_JAQSIO010000006.1"/>
</dbReference>
<comment type="similarity">
    <text evidence="5">Belongs to the EutC family.</text>
</comment>
<dbReference type="InterPro" id="IPR009246">
    <property type="entry name" value="EutC"/>
</dbReference>
<comment type="catalytic activity">
    <reaction evidence="5">
        <text>ethanolamine = acetaldehyde + NH4(+)</text>
        <dbReference type="Rhea" id="RHEA:15313"/>
        <dbReference type="ChEBI" id="CHEBI:15343"/>
        <dbReference type="ChEBI" id="CHEBI:28938"/>
        <dbReference type="ChEBI" id="CHEBI:57603"/>
        <dbReference type="EC" id="4.3.1.7"/>
    </reaction>
</comment>
<dbReference type="Gene3D" id="1.10.30.40">
    <property type="entry name" value="Ethanolamine ammonia-lyase light chain (EutC), N-terminal domain"/>
    <property type="match status" value="1"/>
</dbReference>
<evidence type="ECO:0000256" key="6">
    <source>
        <dbReference type="SAM" id="MobiDB-lite"/>
    </source>
</evidence>
<evidence type="ECO:0000256" key="4">
    <source>
        <dbReference type="ARBA" id="ARBA00024446"/>
    </source>
</evidence>
<dbReference type="PIRSF" id="PIRSF018982">
    <property type="entry name" value="EutC"/>
    <property type="match status" value="1"/>
</dbReference>
<dbReference type="GO" id="GO:0008851">
    <property type="term" value="F:ethanolamine ammonia-lyase activity"/>
    <property type="evidence" value="ECO:0007669"/>
    <property type="project" value="UniProtKB-EC"/>
</dbReference>
<dbReference type="PANTHER" id="PTHR39330">
    <property type="entry name" value="ETHANOLAMINE AMMONIA-LYASE LIGHT CHAIN"/>
    <property type="match status" value="1"/>
</dbReference>
<keyword evidence="1 5" id="KW-0846">Cobalamin</keyword>
<feature type="compositionally biased region" description="Polar residues" evidence="6">
    <location>
        <begin position="288"/>
        <end position="298"/>
    </location>
</feature>
<feature type="binding site" evidence="5">
    <location>
        <position position="202"/>
    </location>
    <ligand>
        <name>adenosylcob(III)alamin</name>
        <dbReference type="ChEBI" id="CHEBI:18408"/>
    </ligand>
</feature>
<accession>A0ABT5MLK1</accession>
<keyword evidence="3 5" id="KW-0170">Cobalt</keyword>
<proteinExistence type="inferred from homology"/>
<comment type="cofactor">
    <cofactor evidence="5">
        <name>adenosylcob(III)alamin</name>
        <dbReference type="ChEBI" id="CHEBI:18408"/>
    </cofactor>
    <text evidence="5">Binds between the large and small subunits.</text>
</comment>
<feature type="binding site" evidence="5">
    <location>
        <position position="231"/>
    </location>
    <ligand>
        <name>adenosylcob(III)alamin</name>
        <dbReference type="ChEBI" id="CHEBI:18408"/>
    </ligand>
</feature>
<comment type="caution">
    <text evidence="7">The sequence shown here is derived from an EMBL/GenBank/DDBJ whole genome shotgun (WGS) entry which is preliminary data.</text>
</comment>
<feature type="region of interest" description="Disordered" evidence="6">
    <location>
        <begin position="277"/>
        <end position="298"/>
    </location>
</feature>
<keyword evidence="2 5" id="KW-0456">Lyase</keyword>
<evidence type="ECO:0000256" key="3">
    <source>
        <dbReference type="ARBA" id="ARBA00023285"/>
    </source>
</evidence>
<evidence type="ECO:0000256" key="5">
    <source>
        <dbReference type="HAMAP-Rule" id="MF_00601"/>
    </source>
</evidence>